<feature type="domain" description="HTH merR-type" evidence="5">
    <location>
        <begin position="8"/>
        <end position="73"/>
    </location>
</feature>
<dbReference type="SUPFAM" id="SSF46955">
    <property type="entry name" value="Putative DNA-binding domain"/>
    <property type="match status" value="1"/>
</dbReference>
<dbReference type="GO" id="GO:0003700">
    <property type="term" value="F:DNA-binding transcription factor activity"/>
    <property type="evidence" value="ECO:0007669"/>
    <property type="project" value="InterPro"/>
</dbReference>
<dbReference type="InterPro" id="IPR047057">
    <property type="entry name" value="MerR_fam"/>
</dbReference>
<dbReference type="Pfam" id="PF13411">
    <property type="entry name" value="MerR_1"/>
    <property type="match status" value="1"/>
</dbReference>
<gene>
    <name evidence="6" type="ORF">NOCA2150083</name>
</gene>
<keyword evidence="2" id="KW-0805">Transcription regulation</keyword>
<evidence type="ECO:0000256" key="4">
    <source>
        <dbReference type="ARBA" id="ARBA00023163"/>
    </source>
</evidence>
<name>A0A2P2BX57_9ZZZZ</name>
<evidence type="ECO:0000256" key="1">
    <source>
        <dbReference type="ARBA" id="ARBA00022491"/>
    </source>
</evidence>
<reference evidence="6" key="1">
    <citation type="submission" date="2015-08" db="EMBL/GenBank/DDBJ databases">
        <authorList>
            <person name="Babu N.S."/>
            <person name="Beckwith C.J."/>
            <person name="Beseler K.G."/>
            <person name="Brison A."/>
            <person name="Carone J.V."/>
            <person name="Caskin T.P."/>
            <person name="Diamond M."/>
            <person name="Durham M.E."/>
            <person name="Foxe J.M."/>
            <person name="Go M."/>
            <person name="Henderson B.A."/>
            <person name="Jones I.B."/>
            <person name="McGettigan J.A."/>
            <person name="Micheletti S.J."/>
            <person name="Nasrallah M.E."/>
            <person name="Ortiz D."/>
            <person name="Piller C.R."/>
            <person name="Privatt S.R."/>
            <person name="Schneider S.L."/>
            <person name="Sharp S."/>
            <person name="Smith T.C."/>
            <person name="Stanton J.D."/>
            <person name="Ullery H.E."/>
            <person name="Wilson R.J."/>
            <person name="Serrano M.G."/>
            <person name="Buck G."/>
            <person name="Lee V."/>
            <person name="Wang Y."/>
            <person name="Carvalho R."/>
            <person name="Voegtly L."/>
            <person name="Shi R."/>
            <person name="Duckworth R."/>
            <person name="Johnson A."/>
            <person name="Loviza R."/>
            <person name="Walstead R."/>
            <person name="Shah Z."/>
            <person name="Kiflezghi M."/>
            <person name="Wade K."/>
            <person name="Ball S.L."/>
            <person name="Bradley K.W."/>
            <person name="Asai D.J."/>
            <person name="Bowman C.A."/>
            <person name="Russell D.A."/>
            <person name="Pope W.H."/>
            <person name="Jacobs-Sera D."/>
            <person name="Hendrix R.W."/>
            <person name="Hatfull G.F."/>
        </authorList>
    </citation>
    <scope>NUCLEOTIDE SEQUENCE</scope>
</reference>
<sequence>MTSGKRSGQVAAAVGVNVETLRYYERRGIIPAPDRSLGGHRLYPDETVTTLRVIKVAQGLGFTLAEVVDLLEVGRHGHGGGLQARAEAKVAEVDQKIADLNLICDTLIAARDAGCDDLAQCAASECCPLPFVELSTRPESSPL</sequence>
<organism evidence="6">
    <name type="scientific">metagenome</name>
    <dbReference type="NCBI Taxonomy" id="256318"/>
    <lineage>
        <taxon>unclassified sequences</taxon>
        <taxon>metagenomes</taxon>
    </lineage>
</organism>
<evidence type="ECO:0000259" key="5">
    <source>
        <dbReference type="PROSITE" id="PS50937"/>
    </source>
</evidence>
<evidence type="ECO:0000256" key="3">
    <source>
        <dbReference type="ARBA" id="ARBA00023125"/>
    </source>
</evidence>
<dbReference type="InterPro" id="IPR009061">
    <property type="entry name" value="DNA-bd_dom_put_sf"/>
</dbReference>
<keyword evidence="1" id="KW-0678">Repressor</keyword>
<dbReference type="PANTHER" id="PTHR30204:SF69">
    <property type="entry name" value="MERR-FAMILY TRANSCRIPTIONAL REGULATOR"/>
    <property type="match status" value="1"/>
</dbReference>
<dbReference type="InterPro" id="IPR000551">
    <property type="entry name" value="MerR-type_HTH_dom"/>
</dbReference>
<evidence type="ECO:0000256" key="2">
    <source>
        <dbReference type="ARBA" id="ARBA00023015"/>
    </source>
</evidence>
<protein>
    <submittedName>
        <fullName evidence="6">Regulatory protein, MerR</fullName>
    </submittedName>
</protein>
<proteinExistence type="predicted"/>
<dbReference type="PANTHER" id="PTHR30204">
    <property type="entry name" value="REDOX-CYCLING DRUG-SENSING TRANSCRIPTIONAL ACTIVATOR SOXR"/>
    <property type="match status" value="1"/>
</dbReference>
<dbReference type="SMART" id="SM00422">
    <property type="entry name" value="HTH_MERR"/>
    <property type="match status" value="1"/>
</dbReference>
<keyword evidence="3" id="KW-0238">DNA-binding</keyword>
<dbReference type="PRINTS" id="PR00040">
    <property type="entry name" value="HTHMERR"/>
</dbReference>
<accession>A0A2P2BX57</accession>
<dbReference type="PROSITE" id="PS50937">
    <property type="entry name" value="HTH_MERR_2"/>
    <property type="match status" value="1"/>
</dbReference>
<dbReference type="PROSITE" id="PS00552">
    <property type="entry name" value="HTH_MERR_1"/>
    <property type="match status" value="1"/>
</dbReference>
<dbReference type="EMBL" id="CZKA01000007">
    <property type="protein sequence ID" value="CUR54341.1"/>
    <property type="molecule type" value="Genomic_DNA"/>
</dbReference>
<evidence type="ECO:0000313" key="6">
    <source>
        <dbReference type="EMBL" id="CUR54341.1"/>
    </source>
</evidence>
<dbReference type="AlphaFoldDB" id="A0A2P2BX57"/>
<keyword evidence="4" id="KW-0804">Transcription</keyword>
<dbReference type="Gene3D" id="1.10.1660.10">
    <property type="match status" value="1"/>
</dbReference>
<dbReference type="GO" id="GO:0003677">
    <property type="term" value="F:DNA binding"/>
    <property type="evidence" value="ECO:0007669"/>
    <property type="project" value="UniProtKB-KW"/>
</dbReference>